<dbReference type="Proteomes" id="UP000007635">
    <property type="component" value="Chromosome XIX"/>
</dbReference>
<feature type="region of interest" description="Disordered" evidence="2">
    <location>
        <begin position="248"/>
        <end position="269"/>
    </location>
</feature>
<feature type="region of interest" description="Disordered" evidence="2">
    <location>
        <begin position="395"/>
        <end position="480"/>
    </location>
</feature>
<reference evidence="4 5" key="1">
    <citation type="journal article" date="2021" name="G3 (Bethesda)">
        <title>Improved contiguity of the threespine stickleback genome using long-read sequencing.</title>
        <authorList>
            <person name="Nath S."/>
            <person name="Shaw D.E."/>
            <person name="White M.A."/>
        </authorList>
    </citation>
    <scope>NUCLEOTIDE SEQUENCE [LARGE SCALE GENOMIC DNA]</scope>
    <source>
        <strain evidence="4 5">Lake Benthic</strain>
    </source>
</reference>
<accession>G3NU49</accession>
<feature type="compositionally biased region" description="Basic and acidic residues" evidence="2">
    <location>
        <begin position="409"/>
        <end position="424"/>
    </location>
</feature>
<evidence type="ECO:0000313" key="5">
    <source>
        <dbReference type="Proteomes" id="UP000007635"/>
    </source>
</evidence>
<feature type="region of interest" description="Disordered" evidence="2">
    <location>
        <begin position="171"/>
        <end position="203"/>
    </location>
</feature>
<dbReference type="Pfam" id="PF10488">
    <property type="entry name" value="PP1c_bdg"/>
    <property type="match status" value="1"/>
</dbReference>
<dbReference type="GeneID" id="120809528"/>
<dbReference type="GO" id="GO:0005783">
    <property type="term" value="C:endoplasmic reticulum"/>
    <property type="evidence" value="ECO:0007669"/>
    <property type="project" value="TreeGrafter"/>
</dbReference>
<dbReference type="InterPro" id="IPR051254">
    <property type="entry name" value="PPP1R15"/>
</dbReference>
<dbReference type="GO" id="GO:0000164">
    <property type="term" value="C:protein phosphatase type 1 complex"/>
    <property type="evidence" value="ECO:0007669"/>
    <property type="project" value="TreeGrafter"/>
</dbReference>
<dbReference type="GeneTree" id="ENSGT00940000154404"/>
<dbReference type="Ensembl" id="ENSGACT00000008886.2">
    <property type="protein sequence ID" value="ENSGACP00000008867.2"/>
    <property type="gene ID" value="ENSGACG00000006701.2"/>
</dbReference>
<dbReference type="RefSeq" id="XP_040019318.1">
    <property type="nucleotide sequence ID" value="XM_040163384.1"/>
</dbReference>
<dbReference type="KEGG" id="gat:120809528"/>
<reference evidence="4" key="3">
    <citation type="submission" date="2025-09" db="UniProtKB">
        <authorList>
            <consortium name="Ensembl"/>
        </authorList>
    </citation>
    <scope>IDENTIFICATION</scope>
</reference>
<dbReference type="InParanoid" id="G3NU49"/>
<dbReference type="InterPro" id="IPR019523">
    <property type="entry name" value="Prot_Pase1_reg-su15A/B_C"/>
</dbReference>
<keyword evidence="5" id="KW-1185">Reference proteome</keyword>
<proteinExistence type="inferred from homology"/>
<evidence type="ECO:0000313" key="4">
    <source>
        <dbReference type="Ensembl" id="ENSGACP00000008867.2"/>
    </source>
</evidence>
<dbReference type="PANTHER" id="PTHR16489:SF11">
    <property type="entry name" value="PROTEIN PHOSPHATASE 1 REGULATORY SUBUNIT 15B"/>
    <property type="match status" value="1"/>
</dbReference>
<evidence type="ECO:0000259" key="3">
    <source>
        <dbReference type="Pfam" id="PF10488"/>
    </source>
</evidence>
<dbReference type="PANTHER" id="PTHR16489">
    <property type="entry name" value="GH11727P"/>
    <property type="match status" value="1"/>
</dbReference>
<evidence type="ECO:0000256" key="2">
    <source>
        <dbReference type="SAM" id="MobiDB-lite"/>
    </source>
</evidence>
<dbReference type="Bgee" id="ENSGACG00000006701">
    <property type="expression patterns" value="Expressed in heart and 12 other cell types or tissues"/>
</dbReference>
<organism evidence="4 5">
    <name type="scientific">Gasterosteus aculeatus aculeatus</name>
    <name type="common">three-spined stickleback</name>
    <dbReference type="NCBI Taxonomy" id="481459"/>
    <lineage>
        <taxon>Eukaryota</taxon>
        <taxon>Metazoa</taxon>
        <taxon>Chordata</taxon>
        <taxon>Craniata</taxon>
        <taxon>Vertebrata</taxon>
        <taxon>Euteleostomi</taxon>
        <taxon>Actinopterygii</taxon>
        <taxon>Neopterygii</taxon>
        <taxon>Teleostei</taxon>
        <taxon>Neoteleostei</taxon>
        <taxon>Acanthomorphata</taxon>
        <taxon>Eupercaria</taxon>
        <taxon>Perciformes</taxon>
        <taxon>Cottioidei</taxon>
        <taxon>Gasterosteales</taxon>
        <taxon>Gasterosteidae</taxon>
        <taxon>Gasterosteus</taxon>
    </lineage>
</organism>
<feature type="domain" description="Protein phosphatase 1 regulatory subunit 15A/B C-terminal" evidence="3">
    <location>
        <begin position="343"/>
        <end position="535"/>
    </location>
</feature>
<dbReference type="GO" id="GO:0051246">
    <property type="term" value="P:regulation of protein metabolic process"/>
    <property type="evidence" value="ECO:0007669"/>
    <property type="project" value="UniProtKB-ARBA"/>
</dbReference>
<dbReference type="GO" id="GO:0019888">
    <property type="term" value="F:protein phosphatase regulator activity"/>
    <property type="evidence" value="ECO:0007669"/>
    <property type="project" value="TreeGrafter"/>
</dbReference>
<feature type="compositionally biased region" description="Low complexity" evidence="2">
    <location>
        <begin position="331"/>
        <end position="342"/>
    </location>
</feature>
<sequence>MAAVVGSERAAMEKFGSGGAALLPWTKQMLTVLWEQLRLLLQVIYYTFVSVFQMFRFEVHVRITDETGQRIQHMTTAANQTDSFLFSSLFDGDSGVMVGGANPLSNFCTEVGDPFAGKSSAEALLSTLRADDLCCGMVDVSGSEDAVFLGRQPGWKMGFPGDWNIFVSSGDSSGSNDGCRKTGERAFSQDASEEERSCHWSSEDDQNVMEFDSEESKALWESLSKSSDPYNPFFFSACLSTNEHVGRNKGKAARGDPNLVSSGEETLGPRGLSVWVSRSDSESSWSSWASSEGSSPDMDEESERLLEFFSNPDDPYNPMCFTACTFNSTPPQTTATSVTTVPQPRPSLPSKSDTEEKEGIFPPSSDEEEEALWEGLGQKNDPYHPLNFRARLQSSSASVVPLGDELESVDVHQAPDPHSEESQKARAAKPALTARKLKRHAHPEKSVVPWKRVERTKQTPPPEKRRGQSGGTRKKVHFSPEVQVHVMRTWPFARQASRKGHWEEMARDRDRFRRRVWEAEQTIGRCLSPDHRDGMRAYLDAASR</sequence>
<feature type="compositionally biased region" description="Basic and acidic residues" evidence="2">
    <location>
        <begin position="451"/>
        <end position="466"/>
    </location>
</feature>
<feature type="region of interest" description="Disordered" evidence="2">
    <location>
        <begin position="331"/>
        <end position="382"/>
    </location>
</feature>
<dbReference type="AlphaFoldDB" id="G3NU49"/>
<dbReference type="GO" id="GO:0034976">
    <property type="term" value="P:response to endoplasmic reticulum stress"/>
    <property type="evidence" value="ECO:0007669"/>
    <property type="project" value="TreeGrafter"/>
</dbReference>
<dbReference type="OMA" id="IGHCFTQ"/>
<dbReference type="eggNOG" id="ENOG502QV9K">
    <property type="taxonomic scope" value="Eukaryota"/>
</dbReference>
<reference evidence="4" key="2">
    <citation type="submission" date="2025-08" db="UniProtKB">
        <authorList>
            <consortium name="Ensembl"/>
        </authorList>
    </citation>
    <scope>IDENTIFICATION</scope>
</reference>
<protein>
    <submittedName>
        <fullName evidence="4">Protein phosphatase 1, regulatory subunit 15B</fullName>
    </submittedName>
</protein>
<name>G3NU49_GASAC</name>
<dbReference type="STRING" id="69293.ENSGACP00000008867"/>
<comment type="similarity">
    <text evidence="1">Belongs to the PPP1R15 family.</text>
</comment>
<evidence type="ECO:0000256" key="1">
    <source>
        <dbReference type="ARBA" id="ARBA00010161"/>
    </source>
</evidence>